<proteinExistence type="predicted"/>
<dbReference type="EMBL" id="JAPTSV010000786">
    <property type="protein sequence ID" value="KAJ1519117.1"/>
    <property type="molecule type" value="Genomic_DNA"/>
</dbReference>
<evidence type="ECO:0000313" key="2">
    <source>
        <dbReference type="EMBL" id="KAJ1519117.1"/>
    </source>
</evidence>
<feature type="compositionally biased region" description="Basic residues" evidence="1">
    <location>
        <begin position="171"/>
        <end position="183"/>
    </location>
</feature>
<gene>
    <name evidence="2" type="ORF">ONE63_011358</name>
</gene>
<reference evidence="2" key="1">
    <citation type="submission" date="2022-12" db="EMBL/GenBank/DDBJ databases">
        <title>Chromosome-level genome assembly of the bean flower thrips Megalurothrips usitatus.</title>
        <authorList>
            <person name="Ma L."/>
            <person name="Liu Q."/>
            <person name="Li H."/>
            <person name="Cai W."/>
        </authorList>
    </citation>
    <scope>NUCLEOTIDE SEQUENCE</scope>
    <source>
        <strain evidence="2">Cailab_2022a</strain>
    </source>
</reference>
<name>A0AAV7X3I4_9NEOP</name>
<feature type="compositionally biased region" description="Acidic residues" evidence="1">
    <location>
        <begin position="144"/>
        <end position="164"/>
    </location>
</feature>
<evidence type="ECO:0000256" key="1">
    <source>
        <dbReference type="SAM" id="MobiDB-lite"/>
    </source>
</evidence>
<sequence length="360" mass="40824">MVLKLALYEFICVRKLFTVFDFNSNLNMFVYGSPDVKNKPSPNIIYRKLCDNCHSLKQSGSQTFCLLRIFFFVITGVEAGDPYLELVQQLQDIVRIVFSFEVTEGDILHLENLVEDFQKLFHNMFVSPPAVFFFEALPPDVDAGEDNVDDELQDEGGESSEDGENVPNVPRRQRRPRQSKRLKKGINKLHHIKHYGPQIREKGPLIRLWCAKIEGRHRIFRKHAGVQSNFKNSPKTMASMFQLSTLGPVLAMKEPRKERGFKAVETTTYSVENSPYCDLLQIEGLRESDMVKAVKSVKVSGIEYSTGLFVPLKGIPPEFGLISDILAIEKQDECPSRVFLVVTKCISHGIDASSMESSEV</sequence>
<evidence type="ECO:0000313" key="3">
    <source>
        <dbReference type="Proteomes" id="UP001075354"/>
    </source>
</evidence>
<protein>
    <submittedName>
        <fullName evidence="2">Uncharacterized protein</fullName>
    </submittedName>
</protein>
<feature type="region of interest" description="Disordered" evidence="1">
    <location>
        <begin position="144"/>
        <end position="183"/>
    </location>
</feature>
<organism evidence="2 3">
    <name type="scientific">Megalurothrips usitatus</name>
    <name type="common">bean blossom thrips</name>
    <dbReference type="NCBI Taxonomy" id="439358"/>
    <lineage>
        <taxon>Eukaryota</taxon>
        <taxon>Metazoa</taxon>
        <taxon>Ecdysozoa</taxon>
        <taxon>Arthropoda</taxon>
        <taxon>Hexapoda</taxon>
        <taxon>Insecta</taxon>
        <taxon>Pterygota</taxon>
        <taxon>Neoptera</taxon>
        <taxon>Paraneoptera</taxon>
        <taxon>Thysanoptera</taxon>
        <taxon>Terebrantia</taxon>
        <taxon>Thripoidea</taxon>
        <taxon>Thripidae</taxon>
        <taxon>Megalurothrips</taxon>
    </lineage>
</organism>
<dbReference type="AlphaFoldDB" id="A0AAV7X3I4"/>
<comment type="caution">
    <text evidence="2">The sequence shown here is derived from an EMBL/GenBank/DDBJ whole genome shotgun (WGS) entry which is preliminary data.</text>
</comment>
<keyword evidence="3" id="KW-1185">Reference proteome</keyword>
<accession>A0AAV7X3I4</accession>
<dbReference type="Proteomes" id="UP001075354">
    <property type="component" value="Unassembled WGS sequence"/>
</dbReference>